<dbReference type="AlphaFoldDB" id="A0A9D4FYL0"/>
<evidence type="ECO:0000313" key="2">
    <source>
        <dbReference type="Proteomes" id="UP000828390"/>
    </source>
</evidence>
<dbReference type="Proteomes" id="UP000828390">
    <property type="component" value="Unassembled WGS sequence"/>
</dbReference>
<protein>
    <submittedName>
        <fullName evidence="1">Uncharacterized protein</fullName>
    </submittedName>
</protein>
<organism evidence="1 2">
    <name type="scientific">Dreissena polymorpha</name>
    <name type="common">Zebra mussel</name>
    <name type="synonym">Mytilus polymorpha</name>
    <dbReference type="NCBI Taxonomy" id="45954"/>
    <lineage>
        <taxon>Eukaryota</taxon>
        <taxon>Metazoa</taxon>
        <taxon>Spiralia</taxon>
        <taxon>Lophotrochozoa</taxon>
        <taxon>Mollusca</taxon>
        <taxon>Bivalvia</taxon>
        <taxon>Autobranchia</taxon>
        <taxon>Heteroconchia</taxon>
        <taxon>Euheterodonta</taxon>
        <taxon>Imparidentia</taxon>
        <taxon>Neoheterodontei</taxon>
        <taxon>Myida</taxon>
        <taxon>Dreissenoidea</taxon>
        <taxon>Dreissenidae</taxon>
        <taxon>Dreissena</taxon>
    </lineage>
</organism>
<name>A0A9D4FYL0_DREPO</name>
<reference evidence="1" key="2">
    <citation type="submission" date="2020-11" db="EMBL/GenBank/DDBJ databases">
        <authorList>
            <person name="McCartney M.A."/>
            <person name="Auch B."/>
            <person name="Kono T."/>
            <person name="Mallez S."/>
            <person name="Becker A."/>
            <person name="Gohl D.M."/>
            <person name="Silverstein K.A.T."/>
            <person name="Koren S."/>
            <person name="Bechman K.B."/>
            <person name="Herman A."/>
            <person name="Abrahante J.E."/>
            <person name="Garbe J."/>
        </authorList>
    </citation>
    <scope>NUCLEOTIDE SEQUENCE</scope>
    <source>
        <strain evidence="1">Duluth1</strain>
        <tissue evidence="1">Whole animal</tissue>
    </source>
</reference>
<evidence type="ECO:0000313" key="1">
    <source>
        <dbReference type="EMBL" id="KAH3805934.1"/>
    </source>
</evidence>
<proteinExistence type="predicted"/>
<comment type="caution">
    <text evidence="1">The sequence shown here is derived from an EMBL/GenBank/DDBJ whole genome shotgun (WGS) entry which is preliminary data.</text>
</comment>
<sequence>MGRIVATTATECSARTSCNGDALGCFIRTATNPMPEASVCRMKDYVMGRDS</sequence>
<reference evidence="1" key="1">
    <citation type="journal article" date="2019" name="bioRxiv">
        <title>The Genome of the Zebra Mussel, Dreissena polymorpha: A Resource for Invasive Species Research.</title>
        <authorList>
            <person name="McCartney M.A."/>
            <person name="Auch B."/>
            <person name="Kono T."/>
            <person name="Mallez S."/>
            <person name="Zhang Y."/>
            <person name="Obille A."/>
            <person name="Becker A."/>
            <person name="Abrahante J.E."/>
            <person name="Garbe J."/>
            <person name="Badalamenti J.P."/>
            <person name="Herman A."/>
            <person name="Mangelson H."/>
            <person name="Liachko I."/>
            <person name="Sullivan S."/>
            <person name="Sone E.D."/>
            <person name="Koren S."/>
            <person name="Silverstein K.A.T."/>
            <person name="Beckman K.B."/>
            <person name="Gohl D.M."/>
        </authorList>
    </citation>
    <scope>NUCLEOTIDE SEQUENCE</scope>
    <source>
        <strain evidence="1">Duluth1</strain>
        <tissue evidence="1">Whole animal</tissue>
    </source>
</reference>
<gene>
    <name evidence="1" type="ORF">DPMN_134244</name>
</gene>
<accession>A0A9D4FYL0</accession>
<dbReference type="EMBL" id="JAIWYP010000006">
    <property type="protein sequence ID" value="KAH3805934.1"/>
    <property type="molecule type" value="Genomic_DNA"/>
</dbReference>
<keyword evidence="2" id="KW-1185">Reference proteome</keyword>